<proteinExistence type="inferred from homology"/>
<evidence type="ECO:0000256" key="11">
    <source>
        <dbReference type="ARBA" id="ARBA00023136"/>
    </source>
</evidence>
<feature type="transmembrane region" description="Helical" evidence="13">
    <location>
        <begin position="38"/>
        <end position="57"/>
    </location>
</feature>
<dbReference type="InterPro" id="IPR003445">
    <property type="entry name" value="Cat_transpt"/>
</dbReference>
<keyword evidence="5" id="KW-0997">Cell inner membrane</keyword>
<evidence type="ECO:0000256" key="2">
    <source>
        <dbReference type="ARBA" id="ARBA00009137"/>
    </source>
</evidence>
<evidence type="ECO:0000256" key="1">
    <source>
        <dbReference type="ARBA" id="ARBA00004429"/>
    </source>
</evidence>
<dbReference type="PIRSF" id="PIRSF006247">
    <property type="entry name" value="TrkH"/>
    <property type="match status" value="1"/>
</dbReference>
<feature type="transmembrane region" description="Helical" evidence="13">
    <location>
        <begin position="69"/>
        <end position="90"/>
    </location>
</feature>
<feature type="transmembrane region" description="Helical" evidence="13">
    <location>
        <begin position="272"/>
        <end position="294"/>
    </location>
</feature>
<keyword evidence="7 13" id="KW-0812">Transmembrane</keyword>
<evidence type="ECO:0000256" key="3">
    <source>
        <dbReference type="ARBA" id="ARBA00022448"/>
    </source>
</evidence>
<feature type="transmembrane region" description="Helical" evidence="13">
    <location>
        <begin position="236"/>
        <end position="260"/>
    </location>
</feature>
<feature type="binding site" evidence="12">
    <location>
        <position position="111"/>
    </location>
    <ligand>
        <name>K(+)</name>
        <dbReference type="ChEBI" id="CHEBI:29103"/>
    </ligand>
</feature>
<comment type="similarity">
    <text evidence="2">Belongs to the TrkH potassium transport family.</text>
</comment>
<sequence length="482" mass="53000">MNYKMIANLIGRILVLEAAFLLPAAGISLYYQETKSCQAIVISAVVTALFGVALMFIKAKNKNFYAREGYISAALVWIVMSLFGALPFFLSAEIPSYIDCVFETISGFTTTGASILSNVETLSKGLLYWRSFTHWVGGMGVLVFVLALQPMSRGSGQDVHLLRAESPGPVVEKLTPKMHQSAKILYGIYIGMTLLQILLLLLGKMPVFDAVTTAFGTAGTGGFGVRVDSMASYSHYIQTVVTIFMALFGVNFIIYYYILLGKPSQIFRNEELRLYLFILLAATLLISFNTISFYHSFPEALHHSAFQVSSIMTTTGFATVDFNLWPQFSKCILLLLMIVGASAGSTGGGIKVARLLLLGKYARCERKRIVSPREISLVRMDGKVVDDDIMREVNLYMTSYFAVIAASFLLISLDNFDIETTISSVLACLNNIGPGLGLAGPMSCYEGFSNFSKLVLCINMLVGRLEIFPFLTLLAPSAWERK</sequence>
<keyword evidence="9 13" id="KW-1133">Transmembrane helix</keyword>
<evidence type="ECO:0000256" key="12">
    <source>
        <dbReference type="PIRSR" id="PIRSR006247-1"/>
    </source>
</evidence>
<feature type="binding site" evidence="12">
    <location>
        <position position="110"/>
    </location>
    <ligand>
        <name>K(+)</name>
        <dbReference type="ChEBI" id="CHEBI:29103"/>
    </ligand>
</feature>
<evidence type="ECO:0000256" key="6">
    <source>
        <dbReference type="ARBA" id="ARBA00022538"/>
    </source>
</evidence>
<keyword evidence="11 13" id="KW-0472">Membrane</keyword>
<dbReference type="AlphaFoldDB" id="A0A926ENY2"/>
<evidence type="ECO:0000313" key="15">
    <source>
        <dbReference type="Proteomes" id="UP000623678"/>
    </source>
</evidence>
<comment type="caution">
    <text evidence="14">The sequence shown here is derived from an EMBL/GenBank/DDBJ whole genome shotgun (WGS) entry which is preliminary data.</text>
</comment>
<feature type="transmembrane region" description="Helical" evidence="13">
    <location>
        <begin position="332"/>
        <end position="357"/>
    </location>
</feature>
<dbReference type="GO" id="GO:0005886">
    <property type="term" value="C:plasma membrane"/>
    <property type="evidence" value="ECO:0007669"/>
    <property type="project" value="UniProtKB-SubCell"/>
</dbReference>
<dbReference type="EMBL" id="JACRTD010000008">
    <property type="protein sequence ID" value="MBC8586091.1"/>
    <property type="molecule type" value="Genomic_DNA"/>
</dbReference>
<comment type="subcellular location">
    <subcellularLocation>
        <location evidence="1">Cell inner membrane</location>
        <topology evidence="1">Multi-pass membrane protein</topology>
    </subcellularLocation>
</comment>
<protein>
    <submittedName>
        <fullName evidence="14">TrkH family potassium uptake protein</fullName>
    </submittedName>
</protein>
<evidence type="ECO:0000256" key="9">
    <source>
        <dbReference type="ARBA" id="ARBA00022989"/>
    </source>
</evidence>
<feature type="binding site" evidence="12">
    <location>
        <position position="315"/>
    </location>
    <ligand>
        <name>K(+)</name>
        <dbReference type="ChEBI" id="CHEBI:29103"/>
    </ligand>
</feature>
<keyword evidence="4" id="KW-1003">Cell membrane</keyword>
<feature type="transmembrane region" description="Helical" evidence="13">
    <location>
        <begin position="184"/>
        <end position="203"/>
    </location>
</feature>
<keyword evidence="6" id="KW-0633">Potassium transport</keyword>
<organism evidence="14 15">
    <name type="scientific">Youxingia wuxianensis</name>
    <dbReference type="NCBI Taxonomy" id="2763678"/>
    <lineage>
        <taxon>Bacteria</taxon>
        <taxon>Bacillati</taxon>
        <taxon>Bacillota</taxon>
        <taxon>Clostridia</taxon>
        <taxon>Eubacteriales</taxon>
        <taxon>Oscillospiraceae</taxon>
        <taxon>Youxingia</taxon>
    </lineage>
</organism>
<feature type="transmembrane region" description="Helical" evidence="13">
    <location>
        <begin position="12"/>
        <end position="32"/>
    </location>
</feature>
<gene>
    <name evidence="14" type="ORF">H8705_10905</name>
</gene>
<reference evidence="14" key="1">
    <citation type="submission" date="2020-08" db="EMBL/GenBank/DDBJ databases">
        <title>Genome public.</title>
        <authorList>
            <person name="Liu C."/>
            <person name="Sun Q."/>
        </authorList>
    </citation>
    <scope>NUCLEOTIDE SEQUENCE</scope>
    <source>
        <strain evidence="14">NSJ-64</strain>
    </source>
</reference>
<dbReference type="InterPro" id="IPR004772">
    <property type="entry name" value="TrkH"/>
</dbReference>
<feature type="transmembrane region" description="Helical" evidence="13">
    <location>
        <begin position="393"/>
        <end position="413"/>
    </location>
</feature>
<dbReference type="Proteomes" id="UP000623678">
    <property type="component" value="Unassembled WGS sequence"/>
</dbReference>
<keyword evidence="12" id="KW-0479">Metal-binding</keyword>
<dbReference type="GO" id="GO:0046872">
    <property type="term" value="F:metal ion binding"/>
    <property type="evidence" value="ECO:0007669"/>
    <property type="project" value="UniProtKB-KW"/>
</dbReference>
<feature type="binding site" evidence="12">
    <location>
        <position position="221"/>
    </location>
    <ligand>
        <name>K(+)</name>
        <dbReference type="ChEBI" id="CHEBI:29103"/>
    </ligand>
</feature>
<dbReference type="PANTHER" id="PTHR32024">
    <property type="entry name" value="TRK SYSTEM POTASSIUM UPTAKE PROTEIN TRKG-RELATED"/>
    <property type="match status" value="1"/>
</dbReference>
<evidence type="ECO:0000256" key="8">
    <source>
        <dbReference type="ARBA" id="ARBA00022958"/>
    </source>
</evidence>
<dbReference type="RefSeq" id="WP_262395816.1">
    <property type="nucleotide sequence ID" value="NZ_JACRTD010000008.1"/>
</dbReference>
<keyword evidence="10" id="KW-0406">Ion transport</keyword>
<accession>A0A926ENY2</accession>
<feature type="transmembrane region" description="Helical" evidence="13">
    <location>
        <begin position="127"/>
        <end position="148"/>
    </location>
</feature>
<evidence type="ECO:0000256" key="5">
    <source>
        <dbReference type="ARBA" id="ARBA00022519"/>
    </source>
</evidence>
<feature type="binding site" evidence="12">
    <location>
        <position position="314"/>
    </location>
    <ligand>
        <name>K(+)</name>
        <dbReference type="ChEBI" id="CHEBI:29103"/>
    </ligand>
</feature>
<evidence type="ECO:0000313" key="14">
    <source>
        <dbReference type="EMBL" id="MBC8586091.1"/>
    </source>
</evidence>
<dbReference type="Pfam" id="PF02386">
    <property type="entry name" value="TrkH"/>
    <property type="match status" value="1"/>
</dbReference>
<dbReference type="PANTHER" id="PTHR32024:SF2">
    <property type="entry name" value="TRK SYSTEM POTASSIUM UPTAKE PROTEIN TRKG-RELATED"/>
    <property type="match status" value="1"/>
</dbReference>
<evidence type="ECO:0000256" key="10">
    <source>
        <dbReference type="ARBA" id="ARBA00023065"/>
    </source>
</evidence>
<keyword evidence="3" id="KW-0813">Transport</keyword>
<evidence type="ECO:0000256" key="4">
    <source>
        <dbReference type="ARBA" id="ARBA00022475"/>
    </source>
</evidence>
<evidence type="ECO:0000256" key="7">
    <source>
        <dbReference type="ARBA" id="ARBA00022692"/>
    </source>
</evidence>
<keyword evidence="15" id="KW-1185">Reference proteome</keyword>
<feature type="binding site" evidence="12">
    <location>
        <position position="431"/>
    </location>
    <ligand>
        <name>K(+)</name>
        <dbReference type="ChEBI" id="CHEBI:29103"/>
    </ligand>
</feature>
<keyword evidence="8 12" id="KW-0630">Potassium</keyword>
<dbReference type="GO" id="GO:0015379">
    <property type="term" value="F:potassium:chloride symporter activity"/>
    <property type="evidence" value="ECO:0007669"/>
    <property type="project" value="InterPro"/>
</dbReference>
<name>A0A926ENY2_9FIRM</name>
<evidence type="ECO:0000256" key="13">
    <source>
        <dbReference type="SAM" id="Phobius"/>
    </source>
</evidence>